<dbReference type="EMBL" id="BNDV01000017">
    <property type="protein sequence ID" value="GHI17707.1"/>
    <property type="molecule type" value="Genomic_DNA"/>
</dbReference>
<evidence type="ECO:0008006" key="3">
    <source>
        <dbReference type="Google" id="ProtNLM"/>
    </source>
</evidence>
<sequence>MESAGPPGMQRTGSPRPCVRWARRVPSNAVKVEGAMTRILTAITWLYNPVMTTERSGCITGLWKRKTEDGTGRER</sequence>
<organism evidence="1 2">
    <name type="scientific">Streptomyces virginiae</name>
    <name type="common">Streptomyces cinnamonensis</name>
    <dbReference type="NCBI Taxonomy" id="1961"/>
    <lineage>
        <taxon>Bacteria</taxon>
        <taxon>Bacillati</taxon>
        <taxon>Actinomycetota</taxon>
        <taxon>Actinomycetes</taxon>
        <taxon>Kitasatosporales</taxon>
        <taxon>Streptomycetaceae</taxon>
        <taxon>Streptomyces</taxon>
    </lineage>
</organism>
<accession>A0ABQ3NY57</accession>
<protein>
    <recommendedName>
        <fullName evidence="3">Transposase</fullName>
    </recommendedName>
</protein>
<dbReference type="Proteomes" id="UP000660554">
    <property type="component" value="Unassembled WGS sequence"/>
</dbReference>
<evidence type="ECO:0000313" key="1">
    <source>
        <dbReference type="EMBL" id="GHI17707.1"/>
    </source>
</evidence>
<comment type="caution">
    <text evidence="1">The sequence shown here is derived from an EMBL/GenBank/DDBJ whole genome shotgun (WGS) entry which is preliminary data.</text>
</comment>
<reference evidence="2" key="1">
    <citation type="submission" date="2020-09" db="EMBL/GenBank/DDBJ databases">
        <title>Whole genome shotgun sequence of Streptomyces cinnamonensis NBRC 15873.</title>
        <authorList>
            <person name="Komaki H."/>
            <person name="Tamura T."/>
        </authorList>
    </citation>
    <scope>NUCLEOTIDE SEQUENCE [LARGE SCALE GENOMIC DNA]</scope>
    <source>
        <strain evidence="2">NBRC 15873</strain>
    </source>
</reference>
<keyword evidence="2" id="KW-1185">Reference proteome</keyword>
<gene>
    <name evidence="1" type="ORF">Scinn_71700</name>
</gene>
<evidence type="ECO:0000313" key="2">
    <source>
        <dbReference type="Proteomes" id="UP000660554"/>
    </source>
</evidence>
<proteinExistence type="predicted"/>
<name>A0ABQ3NY57_STRVG</name>